<accession>A0AC34PZZ0</accession>
<protein>
    <submittedName>
        <fullName evidence="2">Uncharacterized protein</fullName>
    </submittedName>
</protein>
<dbReference type="WBParaSite" id="JU765_v2.g11563.t1">
    <property type="protein sequence ID" value="JU765_v2.g11563.t1"/>
    <property type="gene ID" value="JU765_v2.g11563"/>
</dbReference>
<sequence>MTAPSTKLGEAYLLAAATIKKLKCELKPGELENTVNFVEQFLEYGIENDKTLQSSTILLLKLGLTTDWMMDLPLWCLVNKFESPRDAIFEKDVSELYMEIHKIMKTNKVRIISQ</sequence>
<organism evidence="1 2">
    <name type="scientific">Panagrolaimus sp. JU765</name>
    <dbReference type="NCBI Taxonomy" id="591449"/>
    <lineage>
        <taxon>Eukaryota</taxon>
        <taxon>Metazoa</taxon>
        <taxon>Ecdysozoa</taxon>
        <taxon>Nematoda</taxon>
        <taxon>Chromadorea</taxon>
        <taxon>Rhabditida</taxon>
        <taxon>Tylenchina</taxon>
        <taxon>Panagrolaimomorpha</taxon>
        <taxon>Panagrolaimoidea</taxon>
        <taxon>Panagrolaimidae</taxon>
        <taxon>Panagrolaimus</taxon>
    </lineage>
</organism>
<name>A0AC34PZZ0_9BILA</name>
<evidence type="ECO:0000313" key="1">
    <source>
        <dbReference type="Proteomes" id="UP000887576"/>
    </source>
</evidence>
<proteinExistence type="predicted"/>
<dbReference type="Proteomes" id="UP000887576">
    <property type="component" value="Unplaced"/>
</dbReference>
<reference evidence="2" key="1">
    <citation type="submission" date="2022-11" db="UniProtKB">
        <authorList>
            <consortium name="WormBaseParasite"/>
        </authorList>
    </citation>
    <scope>IDENTIFICATION</scope>
</reference>
<evidence type="ECO:0000313" key="2">
    <source>
        <dbReference type="WBParaSite" id="JU765_v2.g11563.t1"/>
    </source>
</evidence>